<sequence length="333" mass="37836">MQFIHYISIAVFTLIFSNNVFAAAPTKAAHQVVDIKNKANFEDAEFSLKINDIVMPYSVFSVFVMPQEQVEFEVLFAQSKKAYNLINTQGKSELTDTNRWQWQAPKEPGLTTVIIESPGKKQRMKINVFVKVPADHVEGGKLKYYHIGHYPKPSQIKDTAHYIVPDGFVEVTPENENVKISPHFSLKEFVSKQRSKHPKYLFLQNKLLLKLEKIRKELILKNIPVSNMVVMSGYRTPYYNKSIGNVKLSRHVFGDAADIFIDNDGNYRMDDLNNDGNHSIGDAKAMADIVESLARRESFKGLLGGLGIYGPKSHRGAFIHVDTRGFKARWVSK</sequence>
<evidence type="ECO:0000259" key="1">
    <source>
        <dbReference type="Pfam" id="PF08291"/>
    </source>
</evidence>
<protein>
    <recommendedName>
        <fullName evidence="1">Peptidase M15A C-terminal domain-containing protein</fullName>
    </recommendedName>
</protein>
<feature type="domain" description="Peptidase M15A C-terminal" evidence="1">
    <location>
        <begin position="184"/>
        <end position="264"/>
    </location>
</feature>
<gene>
    <name evidence="2" type="ORF">LCGC14_1067000</name>
</gene>
<name>A0A0F9MJC3_9ZZZZ</name>
<dbReference type="EMBL" id="LAZR01004572">
    <property type="protein sequence ID" value="KKN07425.1"/>
    <property type="molecule type" value="Genomic_DNA"/>
</dbReference>
<reference evidence="2" key="1">
    <citation type="journal article" date="2015" name="Nature">
        <title>Complex archaea that bridge the gap between prokaryotes and eukaryotes.</title>
        <authorList>
            <person name="Spang A."/>
            <person name="Saw J.H."/>
            <person name="Jorgensen S.L."/>
            <person name="Zaremba-Niedzwiedzka K."/>
            <person name="Martijn J."/>
            <person name="Lind A.E."/>
            <person name="van Eijk R."/>
            <person name="Schleper C."/>
            <person name="Guy L."/>
            <person name="Ettema T.J."/>
        </authorList>
    </citation>
    <scope>NUCLEOTIDE SEQUENCE</scope>
</reference>
<accession>A0A0F9MJC3</accession>
<comment type="caution">
    <text evidence="2">The sequence shown here is derived from an EMBL/GenBank/DDBJ whole genome shotgun (WGS) entry which is preliminary data.</text>
</comment>
<dbReference type="InterPro" id="IPR013230">
    <property type="entry name" value="Peptidase_M15A_C"/>
</dbReference>
<organism evidence="2">
    <name type="scientific">marine sediment metagenome</name>
    <dbReference type="NCBI Taxonomy" id="412755"/>
    <lineage>
        <taxon>unclassified sequences</taxon>
        <taxon>metagenomes</taxon>
        <taxon>ecological metagenomes</taxon>
    </lineage>
</organism>
<dbReference type="Gene3D" id="3.30.1380.10">
    <property type="match status" value="1"/>
</dbReference>
<dbReference type="SUPFAM" id="SSF55166">
    <property type="entry name" value="Hedgehog/DD-peptidase"/>
    <property type="match status" value="1"/>
</dbReference>
<proteinExistence type="predicted"/>
<dbReference type="AlphaFoldDB" id="A0A0F9MJC3"/>
<dbReference type="InterPro" id="IPR009045">
    <property type="entry name" value="Zn_M74/Hedgehog-like"/>
</dbReference>
<dbReference type="Pfam" id="PF08291">
    <property type="entry name" value="Peptidase_M15_3"/>
    <property type="match status" value="1"/>
</dbReference>
<evidence type="ECO:0000313" key="2">
    <source>
        <dbReference type="EMBL" id="KKN07425.1"/>
    </source>
</evidence>